<evidence type="ECO:0000259" key="4">
    <source>
        <dbReference type="PROSITE" id="PS50998"/>
    </source>
</evidence>
<dbReference type="PROSITE" id="PS50998">
    <property type="entry name" value="GLA_2"/>
    <property type="match status" value="1"/>
</dbReference>
<keyword evidence="3" id="KW-1133">Transmembrane helix</keyword>
<dbReference type="AlphaFoldDB" id="A0A2G9SAU7"/>
<feature type="transmembrane region" description="Helical" evidence="3">
    <location>
        <begin position="104"/>
        <end position="125"/>
    </location>
</feature>
<dbReference type="InterPro" id="IPR000294">
    <property type="entry name" value="GLA_domain"/>
</dbReference>
<dbReference type="GO" id="GO:0005509">
    <property type="term" value="F:calcium ion binding"/>
    <property type="evidence" value="ECO:0007669"/>
    <property type="project" value="InterPro"/>
</dbReference>
<dbReference type="FunFam" id="4.10.740.10:FF:000001">
    <property type="entry name" value="vitamin K-dependent protein S"/>
    <property type="match status" value="1"/>
</dbReference>
<evidence type="ECO:0000313" key="5">
    <source>
        <dbReference type="EMBL" id="PIO37262.1"/>
    </source>
</evidence>
<dbReference type="PRINTS" id="PR00001">
    <property type="entry name" value="GLABLOOD"/>
</dbReference>
<evidence type="ECO:0000256" key="2">
    <source>
        <dbReference type="SAM" id="MobiDB-lite"/>
    </source>
</evidence>
<name>A0A2G9SAU7_AQUCT</name>
<keyword evidence="3" id="KW-0472">Membrane</keyword>
<feature type="domain" description="Gla" evidence="4">
    <location>
        <begin position="44"/>
        <end position="90"/>
    </location>
</feature>
<proteinExistence type="predicted"/>
<keyword evidence="3" id="KW-0812">Transmembrane</keyword>
<dbReference type="SMART" id="SM00069">
    <property type="entry name" value="GLA"/>
    <property type="match status" value="1"/>
</dbReference>
<evidence type="ECO:0000256" key="3">
    <source>
        <dbReference type="SAM" id="Phobius"/>
    </source>
</evidence>
<dbReference type="EMBL" id="KV926447">
    <property type="protein sequence ID" value="PIO37262.1"/>
    <property type="molecule type" value="Genomic_DNA"/>
</dbReference>
<feature type="region of interest" description="Disordered" evidence="2">
    <location>
        <begin position="198"/>
        <end position="233"/>
    </location>
</feature>
<dbReference type="PROSITE" id="PS00011">
    <property type="entry name" value="GLA_1"/>
    <property type="match status" value="1"/>
</dbReference>
<dbReference type="OrthoDB" id="9942362at2759"/>
<dbReference type="PANTHER" id="PTHR24278:SF37">
    <property type="entry name" value="TRANSMEMBRANE GAMMA-CARBOXYGLUTAMIC ACID PROTEIN 1"/>
    <property type="match status" value="1"/>
</dbReference>
<dbReference type="InterPro" id="IPR035972">
    <property type="entry name" value="GLA-like_dom_SF"/>
</dbReference>
<dbReference type="InterPro" id="IPR050442">
    <property type="entry name" value="Peptidase_S1_coag_factors"/>
</dbReference>
<dbReference type="Gene3D" id="4.10.740.10">
    <property type="entry name" value="Coagulation Factor IX"/>
    <property type="match status" value="1"/>
</dbReference>
<dbReference type="PANTHER" id="PTHR24278">
    <property type="entry name" value="COAGULATION FACTOR"/>
    <property type="match status" value="1"/>
</dbReference>
<keyword evidence="1" id="KW-1015">Disulfide bond</keyword>
<sequence>MIIFLLFPPSSQCLLLFILTLFCSLFPVFLSEERANSILKRFPRANGFLEEIKQGNIERECKEELCSYEEAREAFENDEKTKEFWKEYTRGHGDSSSDSNWYPFYLAFPLITVFFVVALVLLLLWKCVFRNKACRRTAYANRGARENTAETLDNEGVSSHAQQHSNVLCAIEDTFERAGNPSGLTDYDVRSDTLSAGFSSNCDAPPSYEEATGTRGVRVSEPQHSPNEPPPQYEEIAICASVITIPQEGATSPK</sequence>
<gene>
    <name evidence="5" type="ORF">AB205_0133280</name>
</gene>
<evidence type="ECO:0000256" key="1">
    <source>
        <dbReference type="ARBA" id="ARBA00023157"/>
    </source>
</evidence>
<dbReference type="InterPro" id="IPR017857">
    <property type="entry name" value="Coagulation_fac-like_Gla_dom"/>
</dbReference>
<reference evidence="5" key="1">
    <citation type="submission" date="2017-08" db="EMBL/GenBank/DDBJ databases">
        <title>Assembly of the North American Bullfrog Genome.</title>
        <authorList>
            <person name="Warren R.L."/>
            <person name="Vandervalk B.P."/>
            <person name="Kucuk E."/>
            <person name="Birol I."/>
            <person name="Helbing C."/>
            <person name="Pandoh P."/>
            <person name="Behsaz B."/>
            <person name="Mohamadi H."/>
            <person name="Chu J."/>
            <person name="Jackman S."/>
            <person name="Hammond S.A."/>
            <person name="Veldhoen N."/>
            <person name="Kirk H."/>
            <person name="Zhao Y."/>
            <person name="Coope R."/>
            <person name="Pleasance S."/>
            <person name="Moore R."/>
            <person name="Holt R."/>
        </authorList>
    </citation>
    <scope>NUCLEOTIDE SEQUENCE</scope>
    <source>
        <strain evidence="5">Bruno</strain>
        <tissue evidence="5">Liver</tissue>
    </source>
</reference>
<accession>A0A2G9SAU7</accession>
<dbReference type="Pfam" id="PF00594">
    <property type="entry name" value="Gla"/>
    <property type="match status" value="1"/>
</dbReference>
<dbReference type="SUPFAM" id="SSF57630">
    <property type="entry name" value="GLA-domain"/>
    <property type="match status" value="1"/>
</dbReference>
<protein>
    <recommendedName>
        <fullName evidence="4">Gla domain-containing protein</fullName>
    </recommendedName>
</protein>
<organism evidence="5">
    <name type="scientific">Aquarana catesbeiana</name>
    <name type="common">American bullfrog</name>
    <name type="synonym">Rana catesbeiana</name>
    <dbReference type="NCBI Taxonomy" id="8400"/>
    <lineage>
        <taxon>Eukaryota</taxon>
        <taxon>Metazoa</taxon>
        <taxon>Chordata</taxon>
        <taxon>Craniata</taxon>
        <taxon>Vertebrata</taxon>
        <taxon>Euteleostomi</taxon>
        <taxon>Amphibia</taxon>
        <taxon>Batrachia</taxon>
        <taxon>Anura</taxon>
        <taxon>Neobatrachia</taxon>
        <taxon>Ranoidea</taxon>
        <taxon>Ranidae</taxon>
        <taxon>Aquarana</taxon>
    </lineage>
</organism>
<dbReference type="GO" id="GO:0005615">
    <property type="term" value="C:extracellular space"/>
    <property type="evidence" value="ECO:0007669"/>
    <property type="project" value="TreeGrafter"/>
</dbReference>